<evidence type="ECO:0000313" key="2">
    <source>
        <dbReference type="Proteomes" id="UP001500630"/>
    </source>
</evidence>
<gene>
    <name evidence="1" type="ORF">GCM10022419_002500</name>
</gene>
<evidence type="ECO:0000313" key="1">
    <source>
        <dbReference type="EMBL" id="GAA3527237.1"/>
    </source>
</evidence>
<proteinExistence type="predicted"/>
<comment type="caution">
    <text evidence="1">The sequence shown here is derived from an EMBL/GenBank/DDBJ whole genome shotgun (WGS) entry which is preliminary data.</text>
</comment>
<reference evidence="2" key="1">
    <citation type="journal article" date="2019" name="Int. J. Syst. Evol. Microbiol.">
        <title>The Global Catalogue of Microorganisms (GCM) 10K type strain sequencing project: providing services to taxonomists for standard genome sequencing and annotation.</title>
        <authorList>
            <consortium name="The Broad Institute Genomics Platform"/>
            <consortium name="The Broad Institute Genome Sequencing Center for Infectious Disease"/>
            <person name="Wu L."/>
            <person name="Ma J."/>
        </authorList>
    </citation>
    <scope>NUCLEOTIDE SEQUENCE [LARGE SCALE GENOMIC DNA]</scope>
    <source>
        <strain evidence="2">JCM 17326</strain>
    </source>
</reference>
<accession>A0ABP6V4R8</accession>
<sequence length="76" mass="8827">MGLLTSIMGWPLLPVRGVVWLAQRIQEQAEREFNNPMAVRRQLEEIEAARAAGEITEEEQNHLYQQVLQRVTGNRR</sequence>
<dbReference type="InterPro" id="IPR007804">
    <property type="entry name" value="GvpG"/>
</dbReference>
<dbReference type="Proteomes" id="UP001500630">
    <property type="component" value="Unassembled WGS sequence"/>
</dbReference>
<name>A0ABP6V4R8_9ACTN</name>
<organism evidence="1 2">
    <name type="scientific">Nonomuraea rosea</name>
    <dbReference type="NCBI Taxonomy" id="638574"/>
    <lineage>
        <taxon>Bacteria</taxon>
        <taxon>Bacillati</taxon>
        <taxon>Actinomycetota</taxon>
        <taxon>Actinomycetes</taxon>
        <taxon>Streptosporangiales</taxon>
        <taxon>Streptosporangiaceae</taxon>
        <taxon>Nonomuraea</taxon>
    </lineage>
</organism>
<keyword evidence="2" id="KW-1185">Reference proteome</keyword>
<dbReference type="Pfam" id="PF05120">
    <property type="entry name" value="GvpG"/>
    <property type="match status" value="1"/>
</dbReference>
<protein>
    <submittedName>
        <fullName evidence="1">Gas vesicle protein GvpG</fullName>
    </submittedName>
</protein>
<dbReference type="EMBL" id="BAABDQ010000001">
    <property type="protein sequence ID" value="GAA3527237.1"/>
    <property type="molecule type" value="Genomic_DNA"/>
</dbReference>
<dbReference type="RefSeq" id="WP_345557709.1">
    <property type="nucleotide sequence ID" value="NZ_BAABDQ010000001.1"/>
</dbReference>